<dbReference type="eggNOG" id="KOG1001">
    <property type="taxonomic scope" value="Eukaryota"/>
</dbReference>
<proteinExistence type="predicted"/>
<organism evidence="5 6">
    <name type="scientific">Scheffersomyces stipitis (strain ATCC 58785 / CBS 6054 / NBRC 10063 / NRRL Y-11545)</name>
    <name type="common">Yeast</name>
    <name type="synonym">Pichia stipitis</name>
    <dbReference type="NCBI Taxonomy" id="322104"/>
    <lineage>
        <taxon>Eukaryota</taxon>
        <taxon>Fungi</taxon>
        <taxon>Dikarya</taxon>
        <taxon>Ascomycota</taxon>
        <taxon>Saccharomycotina</taxon>
        <taxon>Pichiomycetes</taxon>
        <taxon>Debaryomycetaceae</taxon>
        <taxon>Scheffersomyces</taxon>
    </lineage>
</organism>
<evidence type="ECO:0000256" key="2">
    <source>
        <dbReference type="ARBA" id="ARBA00022801"/>
    </source>
</evidence>
<dbReference type="PANTHER" id="PTHR45626:SF51">
    <property type="entry name" value="SNF2-RELATED DOMAIN-CONTAINING PROTEIN"/>
    <property type="match status" value="1"/>
</dbReference>
<dbReference type="RefSeq" id="XP_001382433.2">
    <property type="nucleotide sequence ID" value="XM_001382396.1"/>
</dbReference>
<dbReference type="Pfam" id="PF00271">
    <property type="entry name" value="Helicase_C"/>
    <property type="match status" value="1"/>
</dbReference>
<dbReference type="InterPro" id="IPR001650">
    <property type="entry name" value="Helicase_C-like"/>
</dbReference>
<evidence type="ECO:0000256" key="1">
    <source>
        <dbReference type="ARBA" id="ARBA00022741"/>
    </source>
</evidence>
<dbReference type="GO" id="GO:0008094">
    <property type="term" value="F:ATP-dependent activity, acting on DNA"/>
    <property type="evidence" value="ECO:0007669"/>
    <property type="project" value="TreeGrafter"/>
</dbReference>
<keyword evidence="2" id="KW-0378">Hydrolase</keyword>
<feature type="domain" description="Helicase C-terminal" evidence="4">
    <location>
        <begin position="1061"/>
        <end position="1205"/>
    </location>
</feature>
<dbReference type="CDD" id="cd18008">
    <property type="entry name" value="DEXDc_SHPRH-like"/>
    <property type="match status" value="1"/>
</dbReference>
<dbReference type="PANTHER" id="PTHR45626">
    <property type="entry name" value="TRANSCRIPTION TERMINATION FACTOR 2-RELATED"/>
    <property type="match status" value="1"/>
</dbReference>
<dbReference type="InParanoid" id="A3LNZ9"/>
<evidence type="ECO:0000259" key="4">
    <source>
        <dbReference type="PROSITE" id="PS51194"/>
    </source>
</evidence>
<keyword evidence="6" id="KW-1185">Reference proteome</keyword>
<dbReference type="GeneID" id="4837473"/>
<dbReference type="GO" id="GO:0006281">
    <property type="term" value="P:DNA repair"/>
    <property type="evidence" value="ECO:0007669"/>
    <property type="project" value="TreeGrafter"/>
</dbReference>
<dbReference type="CDD" id="cd18793">
    <property type="entry name" value="SF2_C_SNF"/>
    <property type="match status" value="1"/>
</dbReference>
<dbReference type="HOGENOM" id="CLU_003233_0_0_1"/>
<dbReference type="EMBL" id="CP000496">
    <property type="protein sequence ID" value="ABN64404.2"/>
    <property type="molecule type" value="Genomic_DNA"/>
</dbReference>
<protein>
    <submittedName>
        <fullName evidence="5">DNA-dependent ATPase of the nucleotide excision repair factor 4 complex</fullName>
    </submittedName>
</protein>
<name>A3LNZ9_PICST</name>
<dbReference type="OrthoDB" id="2801544at2759"/>
<keyword evidence="3" id="KW-0067">ATP-binding</keyword>
<gene>
    <name evidence="5" type="primary">RAD15</name>
    <name evidence="5" type="ORF">PICST_82348</name>
</gene>
<dbReference type="OMA" id="LLHEMNY"/>
<dbReference type="InterPro" id="IPR000330">
    <property type="entry name" value="SNF2_N"/>
</dbReference>
<dbReference type="STRING" id="322104.A3LNZ9"/>
<dbReference type="GO" id="GO:0005524">
    <property type="term" value="F:ATP binding"/>
    <property type="evidence" value="ECO:0007669"/>
    <property type="project" value="UniProtKB-KW"/>
</dbReference>
<dbReference type="InterPro" id="IPR049730">
    <property type="entry name" value="SNF2/RAD54-like_C"/>
</dbReference>
<reference evidence="5 6" key="1">
    <citation type="journal article" date="2007" name="Nat. Biotechnol.">
        <title>Genome sequence of the lignocellulose-bioconverting and xylose-fermenting yeast Pichia stipitis.</title>
        <authorList>
            <person name="Jeffries T.W."/>
            <person name="Grigoriev I.V."/>
            <person name="Grimwood J."/>
            <person name="Laplaza J.M."/>
            <person name="Aerts A."/>
            <person name="Salamov A."/>
            <person name="Schmutz J."/>
            <person name="Lindquist E."/>
            <person name="Dehal P."/>
            <person name="Shapiro H."/>
            <person name="Jin Y.S."/>
            <person name="Passoth V."/>
            <person name="Richardson P.M."/>
        </authorList>
    </citation>
    <scope>NUCLEOTIDE SEQUENCE [LARGE SCALE GENOMIC DNA]</scope>
    <source>
        <strain evidence="6">ATCC 58785 / CBS 6054 / NBRC 10063 / NRRL Y-11545</strain>
    </source>
</reference>
<dbReference type="InterPro" id="IPR027417">
    <property type="entry name" value="P-loop_NTPase"/>
</dbReference>
<dbReference type="GO" id="GO:0005634">
    <property type="term" value="C:nucleus"/>
    <property type="evidence" value="ECO:0007669"/>
    <property type="project" value="TreeGrafter"/>
</dbReference>
<evidence type="ECO:0000256" key="3">
    <source>
        <dbReference type="ARBA" id="ARBA00022840"/>
    </source>
</evidence>
<accession>A3LNZ9</accession>
<dbReference type="InterPro" id="IPR050628">
    <property type="entry name" value="SNF2_RAD54_helicase_TF"/>
</dbReference>
<dbReference type="SUPFAM" id="SSF52540">
    <property type="entry name" value="P-loop containing nucleoside triphosphate hydrolases"/>
    <property type="match status" value="2"/>
</dbReference>
<dbReference type="Gene3D" id="3.40.50.10810">
    <property type="entry name" value="Tandem AAA-ATPase domain"/>
    <property type="match status" value="1"/>
</dbReference>
<sequence>MTRSHHSKKSALQHVVEITNDIEKLVSVGTLSFFNVPLEISDLGGLTVDQDSNNDTNSCDNRFSSWKWLDISFFLYLCSCRGIGLNPLIHGLHFLIMHRFAMATFNTYKVKIRNGYMTIFKVRLYCVPADVRGFRYIHEWRNSKPRVHLNEKNYKKYWSTLLQYLDYSVAGWHIPQYEVGIGQFVKQNSILIDMKANASSNVDLTSVETLNYHIHRWTSNNKCEPFRATSNVTHKSKTLADRIQDIYNGISSPDVSVYQKKSVEERGTTPNSKEVLVQLLNSRNTGDSQIDGVKTELYTFQIRSIAKMYEKEVFPQKALSPNFVELRSPSNGFKFYFHLQSYFVHIEPEIYSLPRGGILAENMGLGKTLICLSLICLTKNDISQIPNDLLIHDPMEEPELQELILDENDILRPINAPRPQQVKSLSELCKQCVNQNSLPWRYYASDLPQSVVQALLKDPGYFQIPLVNKEYESQFSQRSRKPSTRQSSKIEEGYSFRTLFLCNTTLIIVPDNLFHQWNTELNKHIQPGFLSKLFISSQFRKEIITSRGTYTNVSSKDPRDLIKYDLVIMTHSYLARQFGELSSEENPLNKIYWKRLIIDEGHSMNSKSSKTSNLCKVMQAERRWAVTGTPTSGLTKLYMDEEQNETDSATASPKKKSKYVVKSSFNEKEDLVKLGTIVGNFLKIEPFHSRPKLWTKEVIQPLVSKVYGSDVSLSNLLNAIVVRHNSQDIESDLKLPQLHHEAVYIEPSYHNKISINLFTAVLAVNAVSSERTDIDYMFHPSNRQQLRRLITNLQRATFHWTGFQQDDVETLIHICNVSLKKRRANGQSVYDNYDVELLMKSLEAAKFALSNTRWRTSALLHEMNYFVTGLPDAFIKSFGTGMVERIIEGEHDDIGVFGAPHLNAIQEFYYKNRFLVMEDEELLKSKLEFASKPFWASYWIDSVRRNNERFKKQDQNQNFESNVKNGAIANAINVPDVVRDYTPEYVMETAKFSTPRRNSVSKKSQISPKNELTEDGLSGLVITKEVHSGFSIRNENIRASIREARILGTASAKLSYLGSRLLEHQRNKIKSLIFFEFEDSAYYLTELLDVLGVNYILYATFINPAERARNLSLFSEYITDEQGGITLIMDLRLAAHGLTIVEATHVYFMSPVWQRSIEAQAIKRAHRIGQTKDVHVETLVLRGTLEEEIYKRRTSNTDDNEEDEGSKRKYVIDDTGMQEYILRHRFLDYSITETEYAPFVSPTTMHTNNDVEEEDSEFSLLNHRGLVVETNRHGFLHNWDMFLFTNDNLTKFNKLKAEKAQKEHVESLYMDRFVQSETKPIKATRKRLTIKIDKDIPSKKVRF</sequence>
<dbReference type="SMART" id="SM00487">
    <property type="entry name" value="DEXDc"/>
    <property type="match status" value="1"/>
</dbReference>
<dbReference type="Gene3D" id="3.40.50.300">
    <property type="entry name" value="P-loop containing nucleotide triphosphate hydrolases"/>
    <property type="match status" value="1"/>
</dbReference>
<dbReference type="Proteomes" id="UP000002258">
    <property type="component" value="Chromosome 2"/>
</dbReference>
<dbReference type="KEGG" id="pic:PICST_82348"/>
<dbReference type="PROSITE" id="PS51194">
    <property type="entry name" value="HELICASE_CTER"/>
    <property type="match status" value="1"/>
</dbReference>
<dbReference type="InterPro" id="IPR038718">
    <property type="entry name" value="SNF2-like_sf"/>
</dbReference>
<dbReference type="GO" id="GO:0016787">
    <property type="term" value="F:hydrolase activity"/>
    <property type="evidence" value="ECO:0007669"/>
    <property type="project" value="UniProtKB-KW"/>
</dbReference>
<dbReference type="Pfam" id="PF00176">
    <property type="entry name" value="SNF2-rel_dom"/>
    <property type="match status" value="1"/>
</dbReference>
<dbReference type="InterPro" id="IPR014001">
    <property type="entry name" value="Helicase_ATP-bd"/>
</dbReference>
<keyword evidence="1" id="KW-0547">Nucleotide-binding</keyword>
<evidence type="ECO:0000313" key="5">
    <source>
        <dbReference type="EMBL" id="ABN64404.2"/>
    </source>
</evidence>
<evidence type="ECO:0000313" key="6">
    <source>
        <dbReference type="Proteomes" id="UP000002258"/>
    </source>
</evidence>